<feature type="transmembrane region" description="Helical" evidence="2">
    <location>
        <begin position="205"/>
        <end position="224"/>
    </location>
</feature>
<feature type="transmembrane region" description="Helical" evidence="2">
    <location>
        <begin position="268"/>
        <end position="286"/>
    </location>
</feature>
<keyword evidence="2" id="KW-0472">Membrane</keyword>
<dbReference type="AlphaFoldDB" id="A0A132MTA3"/>
<dbReference type="STRING" id="1469144.LI90_2099"/>
<reference evidence="5" key="1">
    <citation type="submission" date="2015-04" db="EMBL/GenBank/DDBJ databases">
        <title>Physiological reanalysis, assessment of diazotrophy, and genome sequences of multiple isolates of Streptomyces thermoautotrophicus.</title>
        <authorList>
            <person name="MacKellar D.C."/>
            <person name="Lieber L."/>
            <person name="Norman J."/>
            <person name="Bolger A."/>
            <person name="Tobin C."/>
            <person name="Murray J.W."/>
            <person name="Chang R."/>
            <person name="Ford T."/>
            <person name="Nguyen P.Q."/>
            <person name="Woodward J."/>
            <person name="Permingeat H."/>
            <person name="Joshi N.S."/>
            <person name="Silver P.A."/>
            <person name="Usadel B."/>
            <person name="Rutherford A.W."/>
            <person name="Friesen M."/>
            <person name="Prell J."/>
        </authorList>
    </citation>
    <scope>NUCLEOTIDE SEQUENCE [LARGE SCALE GENOMIC DNA]</scope>
    <source>
        <strain evidence="5">H1</strain>
    </source>
</reference>
<dbReference type="GO" id="GO:0080120">
    <property type="term" value="P:CAAX-box protein maturation"/>
    <property type="evidence" value="ECO:0007669"/>
    <property type="project" value="UniProtKB-ARBA"/>
</dbReference>
<feature type="transmembrane region" description="Helical" evidence="2">
    <location>
        <begin position="325"/>
        <end position="343"/>
    </location>
</feature>
<dbReference type="PANTHER" id="PTHR36435:SF1">
    <property type="entry name" value="CAAX AMINO TERMINAL PROTEASE FAMILY PROTEIN"/>
    <property type="match status" value="1"/>
</dbReference>
<organism evidence="4 5">
    <name type="scientific">Carbonactinospora thermoautotrophica</name>
    <dbReference type="NCBI Taxonomy" id="1469144"/>
    <lineage>
        <taxon>Bacteria</taxon>
        <taxon>Bacillati</taxon>
        <taxon>Actinomycetota</taxon>
        <taxon>Actinomycetes</taxon>
        <taxon>Kitasatosporales</taxon>
        <taxon>Carbonactinosporaceae</taxon>
        <taxon>Carbonactinospora</taxon>
    </lineage>
</organism>
<dbReference type="InterPro" id="IPR003675">
    <property type="entry name" value="Rce1/LyrA-like_dom"/>
</dbReference>
<feature type="transmembrane region" description="Helical" evidence="2">
    <location>
        <begin position="128"/>
        <end position="151"/>
    </location>
</feature>
<accession>A0A132MTA3</accession>
<dbReference type="InterPro" id="IPR052710">
    <property type="entry name" value="CAAX_protease"/>
</dbReference>
<dbReference type="Pfam" id="PF02517">
    <property type="entry name" value="Rce1-like"/>
    <property type="match status" value="1"/>
</dbReference>
<evidence type="ECO:0000313" key="5">
    <source>
        <dbReference type="Proteomes" id="UP000070188"/>
    </source>
</evidence>
<feature type="transmembrane region" description="Helical" evidence="2">
    <location>
        <begin position="236"/>
        <end position="262"/>
    </location>
</feature>
<dbReference type="EMBL" id="LAXD01000001">
    <property type="protein sequence ID" value="KWX01071.1"/>
    <property type="molecule type" value="Genomic_DNA"/>
</dbReference>
<evidence type="ECO:0000256" key="2">
    <source>
        <dbReference type="SAM" id="Phobius"/>
    </source>
</evidence>
<feature type="compositionally biased region" description="Polar residues" evidence="1">
    <location>
        <begin position="7"/>
        <end position="16"/>
    </location>
</feature>
<dbReference type="PATRIC" id="fig|1469144.10.peg.2277"/>
<feature type="transmembrane region" description="Helical" evidence="2">
    <location>
        <begin position="171"/>
        <end position="193"/>
    </location>
</feature>
<protein>
    <submittedName>
        <fullName evidence="4">Abortive infection protein</fullName>
    </submittedName>
</protein>
<feature type="domain" description="CAAX prenyl protease 2/Lysostaphin resistance protein A-like" evidence="3">
    <location>
        <begin position="214"/>
        <end position="304"/>
    </location>
</feature>
<dbReference type="PANTHER" id="PTHR36435">
    <property type="entry name" value="SLR1288 PROTEIN"/>
    <property type="match status" value="1"/>
</dbReference>
<feature type="compositionally biased region" description="Pro residues" evidence="1">
    <location>
        <begin position="17"/>
        <end position="35"/>
    </location>
</feature>
<keyword evidence="2" id="KW-1133">Transmembrane helix</keyword>
<feature type="region of interest" description="Disordered" evidence="1">
    <location>
        <begin position="1"/>
        <end position="62"/>
    </location>
</feature>
<name>A0A132MTA3_9ACTN</name>
<sequence>MRRVTVRTCQEEGTVTTPPPDNLGSPAPPPNPWTPPDSSADPWAAPPAPPTPPRDQRRAGWFASPPPGASYAQLARTSRHRWWRPIVGTLVVVVAWLLGAGLLMVVLARTASPEAGFDPDTLWPKNPTWALALSLATIAVALPAIWLAAIWVQRRRPGTLSSVAGRLRWRWLAHCLGPALVALLIAFTVYLALVPGEMRGVLTWNTTWTAFLTTAAVIVLLVPFQAAAEEYLTRGWLVQAAGAYLRTPWVGILLSAVVFAALHLPPNGWTWLAHGSLGVLLAWLTVRTGGLEAAIAYHTVNNLVVLLLEATAGPIDLSTVRAADWRSVVAELVGYAVFAWLVVRSARRHRVASVVAAEERSPRGHPAAA</sequence>
<keyword evidence="5" id="KW-1185">Reference proteome</keyword>
<gene>
    <name evidence="4" type="ORF">LI90_2099</name>
</gene>
<feature type="transmembrane region" description="Helical" evidence="2">
    <location>
        <begin position="86"/>
        <end position="108"/>
    </location>
</feature>
<comment type="caution">
    <text evidence="4">The sequence shown here is derived from an EMBL/GenBank/DDBJ whole genome shotgun (WGS) entry which is preliminary data.</text>
</comment>
<evidence type="ECO:0000313" key="4">
    <source>
        <dbReference type="EMBL" id="KWX01071.1"/>
    </source>
</evidence>
<evidence type="ECO:0000259" key="3">
    <source>
        <dbReference type="Pfam" id="PF02517"/>
    </source>
</evidence>
<proteinExistence type="predicted"/>
<evidence type="ECO:0000256" key="1">
    <source>
        <dbReference type="SAM" id="MobiDB-lite"/>
    </source>
</evidence>
<feature type="transmembrane region" description="Helical" evidence="2">
    <location>
        <begin position="293"/>
        <end position="313"/>
    </location>
</feature>
<keyword evidence="2" id="KW-0812">Transmembrane</keyword>
<feature type="compositionally biased region" description="Pro residues" evidence="1">
    <location>
        <begin position="44"/>
        <end position="53"/>
    </location>
</feature>
<dbReference type="GO" id="GO:0004175">
    <property type="term" value="F:endopeptidase activity"/>
    <property type="evidence" value="ECO:0007669"/>
    <property type="project" value="UniProtKB-ARBA"/>
</dbReference>
<dbReference type="Proteomes" id="UP000070188">
    <property type="component" value="Unassembled WGS sequence"/>
</dbReference>